<protein>
    <submittedName>
        <fullName evidence="2">Uncharacterized protein</fullName>
    </submittedName>
</protein>
<evidence type="ECO:0000256" key="1">
    <source>
        <dbReference type="SAM" id="Phobius"/>
    </source>
</evidence>
<reference evidence="2 3" key="1">
    <citation type="journal article" date="2018" name="Sci. Rep.">
        <title>Genomic signatures of local adaptation to the degree of environmental predictability in rotifers.</title>
        <authorList>
            <person name="Franch-Gras L."/>
            <person name="Hahn C."/>
            <person name="Garcia-Roger E.M."/>
            <person name="Carmona M.J."/>
            <person name="Serra M."/>
            <person name="Gomez A."/>
        </authorList>
    </citation>
    <scope>NUCLEOTIDE SEQUENCE [LARGE SCALE GENOMIC DNA]</scope>
    <source>
        <strain evidence="2">HYR1</strain>
    </source>
</reference>
<sequence>MLKIKQFFKIEVSSIFVQLNSLKFFLQYRKSCFECNLRKTNIKEYAKWKQKSEILPGNLEIWNGLESSFHSVDLLSCGCSRNIFIKKFSIINISKTIWRSDEYFALRSKSNKKKLDLNSTLNLFFLINTVLLSIVTTTGSSMTGPALDYYFFEVSNLKSSVPFGPVYLILFAPSFLRCSLLIK</sequence>
<keyword evidence="1" id="KW-1133">Transmembrane helix</keyword>
<evidence type="ECO:0000313" key="2">
    <source>
        <dbReference type="EMBL" id="RNA40354.1"/>
    </source>
</evidence>
<proteinExistence type="predicted"/>
<accession>A0A3M7SX17</accession>
<comment type="caution">
    <text evidence="2">The sequence shown here is derived from an EMBL/GenBank/DDBJ whole genome shotgun (WGS) entry which is preliminary data.</text>
</comment>
<keyword evidence="3" id="KW-1185">Reference proteome</keyword>
<dbReference type="Proteomes" id="UP000276133">
    <property type="component" value="Unassembled WGS sequence"/>
</dbReference>
<gene>
    <name evidence="2" type="ORF">BpHYR1_042495</name>
</gene>
<keyword evidence="1" id="KW-0812">Transmembrane</keyword>
<feature type="transmembrane region" description="Helical" evidence="1">
    <location>
        <begin position="121"/>
        <end position="142"/>
    </location>
</feature>
<evidence type="ECO:0000313" key="3">
    <source>
        <dbReference type="Proteomes" id="UP000276133"/>
    </source>
</evidence>
<organism evidence="2 3">
    <name type="scientific">Brachionus plicatilis</name>
    <name type="common">Marine rotifer</name>
    <name type="synonym">Brachionus muelleri</name>
    <dbReference type="NCBI Taxonomy" id="10195"/>
    <lineage>
        <taxon>Eukaryota</taxon>
        <taxon>Metazoa</taxon>
        <taxon>Spiralia</taxon>
        <taxon>Gnathifera</taxon>
        <taxon>Rotifera</taxon>
        <taxon>Eurotatoria</taxon>
        <taxon>Monogononta</taxon>
        <taxon>Pseudotrocha</taxon>
        <taxon>Ploima</taxon>
        <taxon>Brachionidae</taxon>
        <taxon>Brachionus</taxon>
    </lineage>
</organism>
<name>A0A3M7SX17_BRAPC</name>
<dbReference type="AlphaFoldDB" id="A0A3M7SX17"/>
<feature type="transmembrane region" description="Helical" evidence="1">
    <location>
        <begin position="162"/>
        <end position="182"/>
    </location>
</feature>
<dbReference type="EMBL" id="REGN01000651">
    <property type="protein sequence ID" value="RNA40354.1"/>
    <property type="molecule type" value="Genomic_DNA"/>
</dbReference>
<keyword evidence="1" id="KW-0472">Membrane</keyword>